<name>R0K7Y9_EXST2</name>
<dbReference type="SMART" id="SM00220">
    <property type="entry name" value="S_TKc"/>
    <property type="match status" value="1"/>
</dbReference>
<dbReference type="HOGENOM" id="CLU_652359_0_0_1"/>
<protein>
    <recommendedName>
        <fullName evidence="1">Protein kinase domain-containing protein</fullName>
    </recommendedName>
</protein>
<gene>
    <name evidence="2" type="ORF">SETTUDRAFT_152275</name>
</gene>
<dbReference type="RefSeq" id="XP_008027932.1">
    <property type="nucleotide sequence ID" value="XM_008029741.1"/>
</dbReference>
<feature type="domain" description="Protein kinase" evidence="1">
    <location>
        <begin position="44"/>
        <end position="227"/>
    </location>
</feature>
<accession>R0K7Y9</accession>
<dbReference type="GO" id="GO:0004672">
    <property type="term" value="F:protein kinase activity"/>
    <property type="evidence" value="ECO:0007669"/>
    <property type="project" value="InterPro"/>
</dbReference>
<dbReference type="AlphaFoldDB" id="R0K7Y9"/>
<keyword evidence="3" id="KW-1185">Reference proteome</keyword>
<sequence>MTSTSIGEAFQRLPRPQVPTAVALMERSLKRGKEPSVGVTHSPWETLSHLGDLTQGKHKLSLCLQEGQLVIVKKVNREVGHAELEKLKKISDHPNVATIKQVFESKTFLHFQYEYTRFTLEEVLNVHIVLKEPHIRLIASADCVWISTDLTPNADLEQLGVAVLECMNGLPNENLRSLSVIREQRESNKMFGLGRGEEWSGYKLLVDFLDNMFNKAIPALAKLEKPVNYQTESALPTSSSSIPIMPLTESSVQGELDPSFFKFNPTTDAFHPDPAEKQGNQSINENSYFLGQGHALELPLVADTQQNPQDFNNLDLPMDINNDAAMDFVSINDPTIQMPTLQSLEFSVQILWAEHQMRTQYLEGRLAEAVAVSESLRKDVDAMAEWIQRIYDHLDSSLAPSAPTENGSQQRGE</sequence>
<dbReference type="GeneID" id="19397174"/>
<organism evidence="2 3">
    <name type="scientific">Exserohilum turcicum (strain 28A)</name>
    <name type="common">Northern leaf blight fungus</name>
    <name type="synonym">Setosphaeria turcica</name>
    <dbReference type="NCBI Taxonomy" id="671987"/>
    <lineage>
        <taxon>Eukaryota</taxon>
        <taxon>Fungi</taxon>
        <taxon>Dikarya</taxon>
        <taxon>Ascomycota</taxon>
        <taxon>Pezizomycotina</taxon>
        <taxon>Dothideomycetes</taxon>
        <taxon>Pleosporomycetidae</taxon>
        <taxon>Pleosporales</taxon>
        <taxon>Pleosporineae</taxon>
        <taxon>Pleosporaceae</taxon>
        <taxon>Exserohilum</taxon>
    </lineage>
</organism>
<dbReference type="Gene3D" id="1.10.510.10">
    <property type="entry name" value="Transferase(Phosphotransferase) domain 1"/>
    <property type="match status" value="1"/>
</dbReference>
<dbReference type="InterPro" id="IPR000719">
    <property type="entry name" value="Prot_kinase_dom"/>
</dbReference>
<dbReference type="Proteomes" id="UP000016935">
    <property type="component" value="Unassembled WGS sequence"/>
</dbReference>
<dbReference type="EMBL" id="KB908748">
    <property type="protein sequence ID" value="EOA84432.1"/>
    <property type="molecule type" value="Genomic_DNA"/>
</dbReference>
<dbReference type="SUPFAM" id="SSF56112">
    <property type="entry name" value="Protein kinase-like (PK-like)"/>
    <property type="match status" value="1"/>
</dbReference>
<evidence type="ECO:0000259" key="1">
    <source>
        <dbReference type="SMART" id="SM00220"/>
    </source>
</evidence>
<evidence type="ECO:0000313" key="2">
    <source>
        <dbReference type="EMBL" id="EOA84432.1"/>
    </source>
</evidence>
<proteinExistence type="predicted"/>
<dbReference type="OrthoDB" id="3942097at2759"/>
<reference evidence="2 3" key="2">
    <citation type="journal article" date="2013" name="PLoS Genet.">
        <title>Comparative genome structure, secondary metabolite, and effector coding capacity across Cochliobolus pathogens.</title>
        <authorList>
            <person name="Condon B.J."/>
            <person name="Leng Y."/>
            <person name="Wu D."/>
            <person name="Bushley K.E."/>
            <person name="Ohm R.A."/>
            <person name="Otillar R."/>
            <person name="Martin J."/>
            <person name="Schackwitz W."/>
            <person name="Grimwood J."/>
            <person name="MohdZainudin N."/>
            <person name="Xue C."/>
            <person name="Wang R."/>
            <person name="Manning V.A."/>
            <person name="Dhillon B."/>
            <person name="Tu Z.J."/>
            <person name="Steffenson B.J."/>
            <person name="Salamov A."/>
            <person name="Sun H."/>
            <person name="Lowry S."/>
            <person name="LaButti K."/>
            <person name="Han J."/>
            <person name="Copeland A."/>
            <person name="Lindquist E."/>
            <person name="Barry K."/>
            <person name="Schmutz J."/>
            <person name="Baker S.E."/>
            <person name="Ciuffetti L.M."/>
            <person name="Grigoriev I.V."/>
            <person name="Zhong S."/>
            <person name="Turgeon B.G."/>
        </authorList>
    </citation>
    <scope>NUCLEOTIDE SEQUENCE [LARGE SCALE GENOMIC DNA]</scope>
    <source>
        <strain evidence="3">28A</strain>
    </source>
</reference>
<evidence type="ECO:0000313" key="3">
    <source>
        <dbReference type="Proteomes" id="UP000016935"/>
    </source>
</evidence>
<reference evidence="2 3" key="1">
    <citation type="journal article" date="2012" name="PLoS Pathog.">
        <title>Diverse lifestyles and strategies of plant pathogenesis encoded in the genomes of eighteen Dothideomycetes fungi.</title>
        <authorList>
            <person name="Ohm R.A."/>
            <person name="Feau N."/>
            <person name="Henrissat B."/>
            <person name="Schoch C.L."/>
            <person name="Horwitz B.A."/>
            <person name="Barry K.W."/>
            <person name="Condon B.J."/>
            <person name="Copeland A.C."/>
            <person name="Dhillon B."/>
            <person name="Glaser F."/>
            <person name="Hesse C.N."/>
            <person name="Kosti I."/>
            <person name="LaButti K."/>
            <person name="Lindquist E.A."/>
            <person name="Lucas S."/>
            <person name="Salamov A.A."/>
            <person name="Bradshaw R.E."/>
            <person name="Ciuffetti L."/>
            <person name="Hamelin R.C."/>
            <person name="Kema G.H.J."/>
            <person name="Lawrence C."/>
            <person name="Scott J.A."/>
            <person name="Spatafora J.W."/>
            <person name="Turgeon B.G."/>
            <person name="de Wit P.J.G.M."/>
            <person name="Zhong S."/>
            <person name="Goodwin S.B."/>
            <person name="Grigoriev I.V."/>
        </authorList>
    </citation>
    <scope>NUCLEOTIDE SEQUENCE [LARGE SCALE GENOMIC DNA]</scope>
    <source>
        <strain evidence="3">28A</strain>
    </source>
</reference>
<dbReference type="InterPro" id="IPR011009">
    <property type="entry name" value="Kinase-like_dom_sf"/>
</dbReference>
<dbReference type="GO" id="GO:0005524">
    <property type="term" value="F:ATP binding"/>
    <property type="evidence" value="ECO:0007669"/>
    <property type="project" value="InterPro"/>
</dbReference>